<name>A0ABY1LFC0_9FLAO</name>
<dbReference type="Proteomes" id="UP000190669">
    <property type="component" value="Unassembled WGS sequence"/>
</dbReference>
<reference evidence="1 2" key="1">
    <citation type="submission" date="2017-02" db="EMBL/GenBank/DDBJ databases">
        <authorList>
            <person name="Varghese N."/>
            <person name="Submissions S."/>
        </authorList>
    </citation>
    <scope>NUCLEOTIDE SEQUENCE [LARGE SCALE GENOMIC DNA]</scope>
    <source>
        <strain evidence="1 2">DSM 16775</strain>
    </source>
</reference>
<dbReference type="EMBL" id="FUZE01000050">
    <property type="protein sequence ID" value="SKC14186.1"/>
    <property type="molecule type" value="Genomic_DNA"/>
</dbReference>
<dbReference type="RefSeq" id="WP_079467291.1">
    <property type="nucleotide sequence ID" value="NZ_CP033934.1"/>
</dbReference>
<proteinExistence type="predicted"/>
<gene>
    <name evidence="1" type="ORF">SAMN05421800_1504</name>
</gene>
<organism evidence="1 2">
    <name type="scientific">Chryseobacterium balustinum</name>
    <dbReference type="NCBI Taxonomy" id="246"/>
    <lineage>
        <taxon>Bacteria</taxon>
        <taxon>Pseudomonadati</taxon>
        <taxon>Bacteroidota</taxon>
        <taxon>Flavobacteriia</taxon>
        <taxon>Flavobacteriales</taxon>
        <taxon>Weeksellaceae</taxon>
        <taxon>Chryseobacterium group</taxon>
        <taxon>Chryseobacterium</taxon>
    </lineage>
</organism>
<evidence type="ECO:0000313" key="2">
    <source>
        <dbReference type="Proteomes" id="UP000190669"/>
    </source>
</evidence>
<keyword evidence="2" id="KW-1185">Reference proteome</keyword>
<evidence type="ECO:0000313" key="1">
    <source>
        <dbReference type="EMBL" id="SKC14186.1"/>
    </source>
</evidence>
<evidence type="ECO:0008006" key="3">
    <source>
        <dbReference type="Google" id="ProtNLM"/>
    </source>
</evidence>
<accession>A0ABY1LFC0</accession>
<comment type="caution">
    <text evidence="1">The sequence shown here is derived from an EMBL/GenBank/DDBJ whole genome shotgun (WGS) entry which is preliminary data.</text>
</comment>
<sequence>MKKIVLLFVILFYYSCNNKIENILSTEEKWIMKAEENDQIIFIGQSFKFKDNGTYQYYHSFNKKDAEEMLNVHGQIERRWYLKKDDSIYLGDRSDKNLSYKIIKYNSDTLWLKNSINSFLLIKYNK</sequence>
<protein>
    <recommendedName>
        <fullName evidence="3">Lipocalin-like domain-containing protein</fullName>
    </recommendedName>
</protein>